<organism evidence="12 13">
    <name type="scientific">Rhododendron griersonianum</name>
    <dbReference type="NCBI Taxonomy" id="479676"/>
    <lineage>
        <taxon>Eukaryota</taxon>
        <taxon>Viridiplantae</taxon>
        <taxon>Streptophyta</taxon>
        <taxon>Embryophyta</taxon>
        <taxon>Tracheophyta</taxon>
        <taxon>Spermatophyta</taxon>
        <taxon>Magnoliopsida</taxon>
        <taxon>eudicotyledons</taxon>
        <taxon>Gunneridae</taxon>
        <taxon>Pentapetalae</taxon>
        <taxon>asterids</taxon>
        <taxon>Ericales</taxon>
        <taxon>Ericaceae</taxon>
        <taxon>Ericoideae</taxon>
        <taxon>Rhodoreae</taxon>
        <taxon>Rhododendron</taxon>
    </lineage>
</organism>
<dbReference type="InterPro" id="IPR019775">
    <property type="entry name" value="WD40_repeat_CS"/>
</dbReference>
<dbReference type="Pfam" id="PF03725">
    <property type="entry name" value="RNase_PH_C"/>
    <property type="match status" value="1"/>
</dbReference>
<feature type="domain" description="Exoribonuclease phosphorolytic" evidence="9">
    <location>
        <begin position="568"/>
        <end position="612"/>
    </location>
</feature>
<evidence type="ECO:0000256" key="7">
    <source>
        <dbReference type="ARBA" id="ARBA00032239"/>
    </source>
</evidence>
<evidence type="ECO:0000313" key="13">
    <source>
        <dbReference type="Proteomes" id="UP000823749"/>
    </source>
</evidence>
<evidence type="ECO:0000259" key="11">
    <source>
        <dbReference type="Pfam" id="PF04158"/>
    </source>
</evidence>
<dbReference type="Gene3D" id="2.130.10.10">
    <property type="entry name" value="YVTN repeat-like/Quinoprotein amine dehydrogenase"/>
    <property type="match status" value="3"/>
</dbReference>
<dbReference type="GO" id="GO:0000462">
    <property type="term" value="P:maturation of SSU-rRNA from tricistronic rRNA transcript (SSU-rRNA, 5.8S rRNA, LSU-rRNA)"/>
    <property type="evidence" value="ECO:0007669"/>
    <property type="project" value="TreeGrafter"/>
</dbReference>
<comment type="subcellular location">
    <subcellularLocation>
        <location evidence="1">Nucleus</location>
        <location evidence="1">Nucleolus</location>
    </subcellularLocation>
</comment>
<dbReference type="InterPro" id="IPR001247">
    <property type="entry name" value="ExoRNase_PH_dom1"/>
</dbReference>
<name>A0AAV6KM54_9ERIC</name>
<evidence type="ECO:0000256" key="3">
    <source>
        <dbReference type="ARBA" id="ARBA00021762"/>
    </source>
</evidence>
<dbReference type="Pfam" id="PF01138">
    <property type="entry name" value="RNase_PH"/>
    <property type="match status" value="2"/>
</dbReference>
<dbReference type="InterPro" id="IPR027408">
    <property type="entry name" value="PNPase/RNase_PH_dom_sf"/>
</dbReference>
<feature type="domain" description="Sof1-like protein" evidence="11">
    <location>
        <begin position="403"/>
        <end position="441"/>
    </location>
</feature>
<dbReference type="SUPFAM" id="SSF54211">
    <property type="entry name" value="Ribosomal protein S5 domain 2-like"/>
    <property type="match status" value="1"/>
</dbReference>
<comment type="similarity">
    <text evidence="2">Belongs to the WD repeat DCAF13/WDSOF1 family.</text>
</comment>
<keyword evidence="5" id="KW-0677">Repeat</keyword>
<feature type="domain" description="Exoribonuclease phosphorolytic" evidence="10">
    <location>
        <begin position="642"/>
        <end position="706"/>
    </location>
</feature>
<evidence type="ECO:0000256" key="5">
    <source>
        <dbReference type="ARBA" id="ARBA00022737"/>
    </source>
</evidence>
<dbReference type="Pfam" id="PF00400">
    <property type="entry name" value="WD40"/>
    <property type="match status" value="3"/>
</dbReference>
<dbReference type="InterPro" id="IPR015847">
    <property type="entry name" value="ExoRNase_PH_dom2"/>
</dbReference>
<dbReference type="PROSITE" id="PS50082">
    <property type="entry name" value="WD_REPEATS_2"/>
    <property type="match status" value="3"/>
</dbReference>
<evidence type="ECO:0000256" key="4">
    <source>
        <dbReference type="ARBA" id="ARBA00022574"/>
    </source>
</evidence>
<dbReference type="PROSITE" id="PS00678">
    <property type="entry name" value="WD_REPEATS_1"/>
    <property type="match status" value="1"/>
</dbReference>
<feature type="domain" description="Exoribonuclease phosphorolytic" evidence="9">
    <location>
        <begin position="495"/>
        <end position="527"/>
    </location>
</feature>
<dbReference type="CDD" id="cd11367">
    <property type="entry name" value="RNase_PH_RRP42"/>
    <property type="match status" value="1"/>
</dbReference>
<dbReference type="PROSITE" id="PS50294">
    <property type="entry name" value="WD_REPEATS_REGION"/>
    <property type="match status" value="2"/>
</dbReference>
<dbReference type="Proteomes" id="UP000823749">
    <property type="component" value="Chromosome 4"/>
</dbReference>
<dbReference type="PANTHER" id="PTHR22851">
    <property type="entry name" value="U3 SMALL NUCLEOLAR RNA U3 SNORNA ASSOCIATED PROTEIN"/>
    <property type="match status" value="1"/>
</dbReference>
<dbReference type="AlphaFoldDB" id="A0AAV6KM54"/>
<dbReference type="InterPro" id="IPR007287">
    <property type="entry name" value="Sof1"/>
</dbReference>
<evidence type="ECO:0000256" key="6">
    <source>
        <dbReference type="ARBA" id="ARBA00023242"/>
    </source>
</evidence>
<dbReference type="GO" id="GO:0032040">
    <property type="term" value="C:small-subunit processome"/>
    <property type="evidence" value="ECO:0007669"/>
    <property type="project" value="TreeGrafter"/>
</dbReference>
<evidence type="ECO:0000256" key="8">
    <source>
        <dbReference type="PROSITE-ProRule" id="PRU00221"/>
    </source>
</evidence>
<protein>
    <recommendedName>
        <fullName evidence="3">DDB1- and CUL4-associated factor 13</fullName>
    </recommendedName>
    <alternativeName>
        <fullName evidence="7">WD repeat and SOF domain-containing protein 1</fullName>
    </alternativeName>
</protein>
<evidence type="ECO:0000256" key="2">
    <source>
        <dbReference type="ARBA" id="ARBA00005649"/>
    </source>
</evidence>
<proteinExistence type="inferred from homology"/>
<dbReference type="Gene3D" id="3.30.230.70">
    <property type="entry name" value="GHMP Kinase, N-terminal domain"/>
    <property type="match status" value="1"/>
</dbReference>
<dbReference type="Pfam" id="PF04158">
    <property type="entry name" value="Sof1"/>
    <property type="match status" value="1"/>
</dbReference>
<keyword evidence="6" id="KW-0539">Nucleus</keyword>
<accession>A0AAV6KM54</accession>
<evidence type="ECO:0000259" key="9">
    <source>
        <dbReference type="Pfam" id="PF01138"/>
    </source>
</evidence>
<dbReference type="SMART" id="SM00320">
    <property type="entry name" value="WD40"/>
    <property type="match status" value="6"/>
</dbReference>
<reference evidence="12" key="1">
    <citation type="submission" date="2020-08" db="EMBL/GenBank/DDBJ databases">
        <title>Plant Genome Project.</title>
        <authorList>
            <person name="Zhang R.-G."/>
        </authorList>
    </citation>
    <scope>NUCLEOTIDE SEQUENCE</scope>
    <source>
        <strain evidence="12">WSP0</strain>
        <tissue evidence="12">Leaf</tissue>
    </source>
</reference>
<keyword evidence="13" id="KW-1185">Reference proteome</keyword>
<evidence type="ECO:0000256" key="1">
    <source>
        <dbReference type="ARBA" id="ARBA00004604"/>
    </source>
</evidence>
<feature type="repeat" description="WD" evidence="8">
    <location>
        <begin position="327"/>
        <end position="368"/>
    </location>
</feature>
<dbReference type="InterPro" id="IPR051733">
    <property type="entry name" value="WD_repeat_DCAF13/WDSOF1"/>
</dbReference>
<gene>
    <name evidence="12" type="ORF">RHGRI_011408</name>
</gene>
<dbReference type="SUPFAM" id="SSF50998">
    <property type="entry name" value="Quinoprotein alcohol dehydrogenase-like"/>
    <property type="match status" value="1"/>
</dbReference>
<dbReference type="InterPro" id="IPR015943">
    <property type="entry name" value="WD40/YVTN_repeat-like_dom_sf"/>
</dbReference>
<comment type="caution">
    <text evidence="12">The sequence shown here is derived from an EMBL/GenBank/DDBJ whole genome shotgun (WGS) entry which is preliminary data.</text>
</comment>
<feature type="repeat" description="WD" evidence="8">
    <location>
        <begin position="116"/>
        <end position="149"/>
    </location>
</feature>
<dbReference type="PANTHER" id="PTHR22851:SF0">
    <property type="entry name" value="DDB1- AND CUL4-ASSOCIATED FACTOR 13"/>
    <property type="match status" value="1"/>
</dbReference>
<dbReference type="SUPFAM" id="SSF55666">
    <property type="entry name" value="Ribonuclease PH domain 2-like"/>
    <property type="match status" value="1"/>
</dbReference>
<feature type="repeat" description="WD" evidence="8">
    <location>
        <begin position="370"/>
        <end position="411"/>
    </location>
</feature>
<keyword evidence="4 8" id="KW-0853">WD repeat</keyword>
<dbReference type="InterPro" id="IPR020568">
    <property type="entry name" value="Ribosomal_Su5_D2-typ_SF"/>
</dbReference>
<sequence>MKVKVISRSTDEFTRERSNDLQRVFRNFDPSLRTQEKAVEYVRALNAAKMDKIFARPFVGAMDGHIDSVSCMAKNPNHLKGIFSGSMDGGMLLLCCLVTVNIRLWDIASRRTICQFPGHQGAVRGLTASTDGRILVSCGTDCTVRLWNVPLATGMESDDLSDNSAKQLAVYVWKNAFWAVDHQCDGNLFATAGAQVEIWDHNRSQPVNSFEWGKDTVISVRFNPGEPNVLAISASDRSIAIYDLRMSSPTTKTKTNSISWNPMEPMNFTAFLLLEILDYVWWGLTVLLLHDIVIGCSAFLLAFWHANEDCNCYSYDARKLDEAKCVHKDHVSAVMDIDYSPTGREFVTGSYDRTITIFQYNGGHSREIYHTKRMQRVFCVKFSCDGSYVISGSDDTNLRLWKANASEQLGVLLPREPKNHEYREAVKNHYKHLPEVKRIVRGGLFSRSRKSFTSIGTLQSIADSGMVGLSIGEKHFVQGGIAQDLRSDGRKRLTYRPISVETGNIPQANGSARVKMGETDVIASVKVFHVIYISCGRGGDELLAELSVALQRCLLGGKSGAGGGIDLSSLSIVEGKVCWDLYIDGLVISSDGNLLDALGAAIKAALSNTGIPKVPVAASASSDGHPKVDVSDEEFLQFDTSGVPAIVTLTKVGRHYIVDATSEEESQMSSAISVSINRQGRICGLTKRGGAGLDPSIILDMISVAKHVSEQLMNKLDSEISAAEACEEES</sequence>
<dbReference type="InterPro" id="IPR036345">
    <property type="entry name" value="ExoRNase_PH_dom2_sf"/>
</dbReference>
<evidence type="ECO:0000313" key="12">
    <source>
        <dbReference type="EMBL" id="KAG5553517.1"/>
    </source>
</evidence>
<dbReference type="InterPro" id="IPR011047">
    <property type="entry name" value="Quinoprotein_ADH-like_sf"/>
</dbReference>
<evidence type="ECO:0000259" key="10">
    <source>
        <dbReference type="Pfam" id="PF03725"/>
    </source>
</evidence>
<dbReference type="InterPro" id="IPR001680">
    <property type="entry name" value="WD40_rpt"/>
</dbReference>
<dbReference type="EMBL" id="JACTNZ010000004">
    <property type="protein sequence ID" value="KAG5553517.1"/>
    <property type="molecule type" value="Genomic_DNA"/>
</dbReference>